<gene>
    <name evidence="2" type="ORF">FCALED_LOCUS14994</name>
</gene>
<evidence type="ECO:0000256" key="1">
    <source>
        <dbReference type="SAM" id="SignalP"/>
    </source>
</evidence>
<feature type="non-terminal residue" evidence="2">
    <location>
        <position position="46"/>
    </location>
</feature>
<comment type="caution">
    <text evidence="2">The sequence shown here is derived from an EMBL/GenBank/DDBJ whole genome shotgun (WGS) entry which is preliminary data.</text>
</comment>
<dbReference type="EMBL" id="CAJVPQ010012352">
    <property type="protein sequence ID" value="CAG8731215.1"/>
    <property type="molecule type" value="Genomic_DNA"/>
</dbReference>
<feature type="chain" id="PRO_5040163236" evidence="1">
    <location>
        <begin position="22"/>
        <end position="46"/>
    </location>
</feature>
<accession>A0A9N9IDQ2</accession>
<name>A0A9N9IDQ2_9GLOM</name>
<evidence type="ECO:0000313" key="2">
    <source>
        <dbReference type="EMBL" id="CAG8731215.1"/>
    </source>
</evidence>
<evidence type="ECO:0000313" key="3">
    <source>
        <dbReference type="Proteomes" id="UP000789570"/>
    </source>
</evidence>
<organism evidence="2 3">
    <name type="scientific">Funneliformis caledonium</name>
    <dbReference type="NCBI Taxonomy" id="1117310"/>
    <lineage>
        <taxon>Eukaryota</taxon>
        <taxon>Fungi</taxon>
        <taxon>Fungi incertae sedis</taxon>
        <taxon>Mucoromycota</taxon>
        <taxon>Glomeromycotina</taxon>
        <taxon>Glomeromycetes</taxon>
        <taxon>Glomerales</taxon>
        <taxon>Glomeraceae</taxon>
        <taxon>Funneliformis</taxon>
    </lineage>
</organism>
<keyword evidence="3" id="KW-1185">Reference proteome</keyword>
<protein>
    <submittedName>
        <fullName evidence="2">7916_t:CDS:1</fullName>
    </submittedName>
</protein>
<keyword evidence="1" id="KW-0732">Signal</keyword>
<dbReference type="Proteomes" id="UP000789570">
    <property type="component" value="Unassembled WGS sequence"/>
</dbReference>
<sequence>MHSKLLALLMMLTLFCAYTTSVFIGKNECANPAPFCDGIQMDCFID</sequence>
<dbReference type="AlphaFoldDB" id="A0A9N9IDQ2"/>
<proteinExistence type="predicted"/>
<reference evidence="2" key="1">
    <citation type="submission" date="2021-06" db="EMBL/GenBank/DDBJ databases">
        <authorList>
            <person name="Kallberg Y."/>
            <person name="Tangrot J."/>
            <person name="Rosling A."/>
        </authorList>
    </citation>
    <scope>NUCLEOTIDE SEQUENCE</scope>
    <source>
        <strain evidence="2">UK204</strain>
    </source>
</reference>
<feature type="signal peptide" evidence="1">
    <location>
        <begin position="1"/>
        <end position="21"/>
    </location>
</feature>